<protein>
    <submittedName>
        <fullName evidence="15">Uncharacterized protein</fullName>
    </submittedName>
</protein>
<keyword evidence="6 14" id="KW-1133">Transmembrane helix</keyword>
<dbReference type="EMBL" id="OB660095">
    <property type="protein sequence ID" value="CAD7222717.1"/>
    <property type="molecule type" value="Genomic_DNA"/>
</dbReference>
<keyword evidence="3" id="KW-1003">Cell membrane</keyword>
<dbReference type="PROSITE" id="PS00649">
    <property type="entry name" value="G_PROTEIN_RECEP_F2_1"/>
    <property type="match status" value="1"/>
</dbReference>
<dbReference type="GO" id="GO:0004948">
    <property type="term" value="F:calcitonin receptor activity"/>
    <property type="evidence" value="ECO:0007669"/>
    <property type="project" value="InterPro"/>
</dbReference>
<dbReference type="InterPro" id="IPR017981">
    <property type="entry name" value="GPCR_2-like_7TM"/>
</dbReference>
<dbReference type="PROSITE" id="PS50227">
    <property type="entry name" value="G_PROTEIN_RECEP_F2_3"/>
    <property type="match status" value="1"/>
</dbReference>
<organism evidence="15">
    <name type="scientific">Cyprideis torosa</name>
    <dbReference type="NCBI Taxonomy" id="163714"/>
    <lineage>
        <taxon>Eukaryota</taxon>
        <taxon>Metazoa</taxon>
        <taxon>Ecdysozoa</taxon>
        <taxon>Arthropoda</taxon>
        <taxon>Crustacea</taxon>
        <taxon>Oligostraca</taxon>
        <taxon>Ostracoda</taxon>
        <taxon>Podocopa</taxon>
        <taxon>Podocopida</taxon>
        <taxon>Cytherocopina</taxon>
        <taxon>Cytheroidea</taxon>
        <taxon>Cytherideidae</taxon>
        <taxon>Cyprideis</taxon>
    </lineage>
</organism>
<sequence>MKSSFEGSGMGTSPSPTLTGCKFLKNPLEVPGSSHCPRIFDTILCWDETPSGTIAEEPCPQRPEVGWGGDGKATKYCTENGTWWRHPLSNLSWSNYTDCVVDVSPAWNHAIIVQLTGNSLSLIACCVGLFIFFYFRQLSCNRVLVHKNLFFSFIITNAVWIFWYKRVLTPDVLKEGPIWCQVVHVIVHYFTVTNYFWMFCEGLYLHTLLVFAFVSEEKVIRYLYAVGWGLPAIIVTIYGVARGVEGSYTKSCWVDESPFNNIYTVPVVISIFLNLASLVNIVRVLLTKLRATPSVRGHSLSEAEHQAQQNSHQAKATRKAVRATLILIPLLGLHYIITPFRPDHKYTTGAVVYEFLAAIVSSFQVIGHLRKKYRQLISHFRRNPRRNGVQSMDSYQHHTRFTSETTLRPLTTAGADGNGGNKGSNF</sequence>
<dbReference type="InterPro" id="IPR036445">
    <property type="entry name" value="GPCR_2_extracell_dom_sf"/>
</dbReference>
<keyword evidence="4 14" id="KW-0812">Transmembrane</keyword>
<evidence type="ECO:0000256" key="3">
    <source>
        <dbReference type="ARBA" id="ARBA00022475"/>
    </source>
</evidence>
<feature type="transmembrane region" description="Helical" evidence="14">
    <location>
        <begin position="195"/>
        <end position="215"/>
    </location>
</feature>
<feature type="transmembrane region" description="Helical" evidence="14">
    <location>
        <begin position="147"/>
        <end position="164"/>
    </location>
</feature>
<dbReference type="PROSITE" id="PS50261">
    <property type="entry name" value="G_PROTEIN_RECEP_F2_4"/>
    <property type="match status" value="1"/>
</dbReference>
<dbReference type="GO" id="GO:0007166">
    <property type="term" value="P:cell surface receptor signaling pathway"/>
    <property type="evidence" value="ECO:0007669"/>
    <property type="project" value="InterPro"/>
</dbReference>
<evidence type="ECO:0000256" key="5">
    <source>
        <dbReference type="ARBA" id="ARBA00022729"/>
    </source>
</evidence>
<feature type="transmembrane region" description="Helical" evidence="14">
    <location>
        <begin position="222"/>
        <end position="241"/>
    </location>
</feature>
<feature type="region of interest" description="Disordered" evidence="13">
    <location>
        <begin position="385"/>
        <end position="426"/>
    </location>
</feature>
<dbReference type="Gene3D" id="1.20.1070.10">
    <property type="entry name" value="Rhodopsin 7-helix transmembrane proteins"/>
    <property type="match status" value="1"/>
</dbReference>
<dbReference type="SUPFAM" id="SSF81321">
    <property type="entry name" value="Family A G protein-coupled receptor-like"/>
    <property type="match status" value="1"/>
</dbReference>
<evidence type="ECO:0000256" key="1">
    <source>
        <dbReference type="ARBA" id="ARBA00004651"/>
    </source>
</evidence>
<gene>
    <name evidence="15" type="ORF">CTOB1V02_LOCUS716</name>
</gene>
<keyword evidence="5" id="KW-0732">Signal</keyword>
<keyword evidence="9" id="KW-1015">Disulfide bond</keyword>
<dbReference type="InterPro" id="IPR017983">
    <property type="entry name" value="GPCR_2_secretin-like_CS"/>
</dbReference>
<dbReference type="InterPro" id="IPR003287">
    <property type="entry name" value="GPCR_2_calcitonin_rcpt_fam"/>
</dbReference>
<evidence type="ECO:0000256" key="6">
    <source>
        <dbReference type="ARBA" id="ARBA00022989"/>
    </source>
</evidence>
<dbReference type="InterPro" id="IPR000832">
    <property type="entry name" value="GPCR_2_secretin-like"/>
</dbReference>
<dbReference type="GO" id="GO:0007188">
    <property type="term" value="P:adenylate cyclase-modulating G protein-coupled receptor signaling pathway"/>
    <property type="evidence" value="ECO:0007669"/>
    <property type="project" value="TreeGrafter"/>
</dbReference>
<dbReference type="PRINTS" id="PR00249">
    <property type="entry name" value="GPCRSECRETIN"/>
</dbReference>
<evidence type="ECO:0000256" key="8">
    <source>
        <dbReference type="ARBA" id="ARBA00023136"/>
    </source>
</evidence>
<proteinExistence type="inferred from homology"/>
<evidence type="ECO:0000313" key="15">
    <source>
        <dbReference type="EMBL" id="CAD7222717.1"/>
    </source>
</evidence>
<comment type="subcellular location">
    <subcellularLocation>
        <location evidence="1">Cell membrane</location>
        <topology evidence="1">Multi-pass membrane protein</topology>
    </subcellularLocation>
</comment>
<reference evidence="15" key="1">
    <citation type="submission" date="2020-11" db="EMBL/GenBank/DDBJ databases">
        <authorList>
            <person name="Tran Van P."/>
        </authorList>
    </citation>
    <scope>NUCLEOTIDE SEQUENCE</scope>
</reference>
<feature type="transmembrane region" description="Helical" evidence="14">
    <location>
        <begin position="350"/>
        <end position="369"/>
    </location>
</feature>
<dbReference type="PRINTS" id="PR01350">
    <property type="entry name" value="CTRFAMILY"/>
</dbReference>
<dbReference type="Gene3D" id="4.10.1240.10">
    <property type="entry name" value="GPCR, family 2, extracellular hormone receptor domain"/>
    <property type="match status" value="1"/>
</dbReference>
<dbReference type="SUPFAM" id="SSF111418">
    <property type="entry name" value="Hormone receptor domain"/>
    <property type="match status" value="1"/>
</dbReference>
<dbReference type="SMART" id="SM00008">
    <property type="entry name" value="HormR"/>
    <property type="match status" value="1"/>
</dbReference>
<dbReference type="AlphaFoldDB" id="A0A7R8W2Y4"/>
<evidence type="ECO:0000256" key="7">
    <source>
        <dbReference type="ARBA" id="ARBA00023040"/>
    </source>
</evidence>
<keyword evidence="11" id="KW-0325">Glycoprotein</keyword>
<dbReference type="GO" id="GO:0005886">
    <property type="term" value="C:plasma membrane"/>
    <property type="evidence" value="ECO:0007669"/>
    <property type="project" value="UniProtKB-SubCell"/>
</dbReference>
<feature type="compositionally biased region" description="Gly residues" evidence="13">
    <location>
        <begin position="416"/>
        <end position="426"/>
    </location>
</feature>
<name>A0A7R8W2Y4_9CRUS</name>
<dbReference type="PANTHER" id="PTHR45620:SF32">
    <property type="entry name" value="DIURETIC HORMONE 31 RECEPTOR, ISOFORM C"/>
    <property type="match status" value="1"/>
</dbReference>
<keyword evidence="10" id="KW-0675">Receptor</keyword>
<evidence type="ECO:0000256" key="14">
    <source>
        <dbReference type="SAM" id="Phobius"/>
    </source>
</evidence>
<evidence type="ECO:0000256" key="4">
    <source>
        <dbReference type="ARBA" id="ARBA00022692"/>
    </source>
</evidence>
<evidence type="ECO:0000256" key="10">
    <source>
        <dbReference type="ARBA" id="ARBA00023170"/>
    </source>
</evidence>
<dbReference type="PANTHER" id="PTHR45620">
    <property type="entry name" value="PDF RECEPTOR-LIKE PROTEIN-RELATED"/>
    <property type="match status" value="1"/>
</dbReference>
<dbReference type="Pfam" id="PF00002">
    <property type="entry name" value="7tm_2"/>
    <property type="match status" value="1"/>
</dbReference>
<keyword evidence="7" id="KW-0297">G-protein coupled receptor</keyword>
<feature type="transmembrane region" description="Helical" evidence="14">
    <location>
        <begin position="320"/>
        <end position="338"/>
    </location>
</feature>
<evidence type="ECO:0000256" key="13">
    <source>
        <dbReference type="SAM" id="MobiDB-lite"/>
    </source>
</evidence>
<feature type="transmembrane region" description="Helical" evidence="14">
    <location>
        <begin position="261"/>
        <end position="286"/>
    </location>
</feature>
<dbReference type="PROSITE" id="PS51257">
    <property type="entry name" value="PROKAR_LIPOPROTEIN"/>
    <property type="match status" value="1"/>
</dbReference>
<keyword evidence="12" id="KW-0807">Transducer</keyword>
<evidence type="ECO:0000256" key="11">
    <source>
        <dbReference type="ARBA" id="ARBA00023180"/>
    </source>
</evidence>
<comment type="similarity">
    <text evidence="2">Belongs to the G-protein coupled receptor 2 family.</text>
</comment>
<evidence type="ECO:0000256" key="12">
    <source>
        <dbReference type="ARBA" id="ARBA00023224"/>
    </source>
</evidence>
<accession>A0A7R8W2Y4</accession>
<feature type="transmembrane region" description="Helical" evidence="14">
    <location>
        <begin position="111"/>
        <end position="135"/>
    </location>
</feature>
<dbReference type="OrthoDB" id="16753at2759"/>
<dbReference type="Pfam" id="PF02793">
    <property type="entry name" value="HRM"/>
    <property type="match status" value="1"/>
</dbReference>
<evidence type="ECO:0000256" key="2">
    <source>
        <dbReference type="ARBA" id="ARBA00005314"/>
    </source>
</evidence>
<keyword evidence="8 14" id="KW-0472">Membrane</keyword>
<dbReference type="InterPro" id="IPR001879">
    <property type="entry name" value="GPCR_2_extracellular_dom"/>
</dbReference>
<dbReference type="InterPro" id="IPR050332">
    <property type="entry name" value="GPCR_2"/>
</dbReference>
<evidence type="ECO:0000256" key="9">
    <source>
        <dbReference type="ARBA" id="ARBA00023157"/>
    </source>
</evidence>